<name>A0A6M4GTK9_9PROT</name>
<organism evidence="2 3">
    <name type="scientific">Usitatibacter rugosus</name>
    <dbReference type="NCBI Taxonomy" id="2732067"/>
    <lineage>
        <taxon>Bacteria</taxon>
        <taxon>Pseudomonadati</taxon>
        <taxon>Pseudomonadota</taxon>
        <taxon>Betaproteobacteria</taxon>
        <taxon>Nitrosomonadales</taxon>
        <taxon>Usitatibacteraceae</taxon>
        <taxon>Usitatibacter</taxon>
    </lineage>
</organism>
<dbReference type="AlphaFoldDB" id="A0A6M4GTK9"/>
<evidence type="ECO:0000313" key="3">
    <source>
        <dbReference type="Proteomes" id="UP000501534"/>
    </source>
</evidence>
<evidence type="ECO:0000313" key="2">
    <source>
        <dbReference type="EMBL" id="QJR10631.1"/>
    </source>
</evidence>
<keyword evidence="1" id="KW-0812">Transmembrane</keyword>
<proteinExistence type="predicted"/>
<sequence length="473" mass="47900">MSSRPAHRARQSGVSGAAILVALALLGVAFLIVRGISGTESTAGSEVDTRKKLQKVSEALVRFAVENRRLPCSAQGTVDTGDAAPTGAAAACTDSAGVVPWRTLGLAQEDALDGWGRKISYRVYSGITGYTQVNGFTATDCNADIAVSMGALAAGGLCNTGHTNTAGDFTAGKGFPVNDQGTVRTGVAFALISHGATGFGAYLPQGGRMTVPTGGGQESSNATGTAPYFVASHSAAGVPPADSTHFDDVVVYKLQNDLVNDTRLIARKWGASPGTLASQSFTRAVLDALPGLPGSNNLGTNAIDFGAFTITAGISGRNLSSGVLATGEGIGTILTGGTTSSATTLSSSANESLRITFDPPGQPRSLGIMITDLSRLSASNSERVRFTFYSGGSLFATIIKDQCISGHVQANYALDPGATFDRVDVAPISTTTGGGASTILLGALQACTADITPGLCVVPATPTGARNPANDCP</sequence>
<protein>
    <recommendedName>
        <fullName evidence="4">Prepilin-type N-terminal cleavage/methylation domain-containing protein</fullName>
    </recommendedName>
</protein>
<evidence type="ECO:0000256" key="1">
    <source>
        <dbReference type="SAM" id="Phobius"/>
    </source>
</evidence>
<dbReference type="EMBL" id="CP053069">
    <property type="protein sequence ID" value="QJR10631.1"/>
    <property type="molecule type" value="Genomic_DNA"/>
</dbReference>
<reference evidence="2 3" key="1">
    <citation type="submission" date="2020-04" db="EMBL/GenBank/DDBJ databases">
        <title>Usitatibacter rugosus gen. nov., sp. nov. and Usitatibacter palustris sp. nov., novel members of Usitatibacteraceae fam. nov. within the order Nitrosomonadales isolated from soil.</title>
        <authorList>
            <person name="Huber K.J."/>
            <person name="Neumann-Schaal M."/>
            <person name="Geppert A."/>
            <person name="Luckner M."/>
            <person name="Wanner G."/>
            <person name="Overmann J."/>
        </authorList>
    </citation>
    <scope>NUCLEOTIDE SEQUENCE [LARGE SCALE GENOMIC DNA]</scope>
    <source>
        <strain evidence="2 3">0125_3</strain>
    </source>
</reference>
<evidence type="ECO:0008006" key="4">
    <source>
        <dbReference type="Google" id="ProtNLM"/>
    </source>
</evidence>
<gene>
    <name evidence="2" type="ORF">DSM104443_01695</name>
</gene>
<accession>A0A6M4GTK9</accession>
<feature type="transmembrane region" description="Helical" evidence="1">
    <location>
        <begin position="12"/>
        <end position="33"/>
    </location>
</feature>
<keyword evidence="1" id="KW-0472">Membrane</keyword>
<keyword evidence="1" id="KW-1133">Transmembrane helix</keyword>
<keyword evidence="3" id="KW-1185">Reference proteome</keyword>
<dbReference type="KEGG" id="uru:DSM104443_01695"/>
<dbReference type="Proteomes" id="UP000501534">
    <property type="component" value="Chromosome"/>
</dbReference>